<sequence length="393" mass="41807">MASIGPQLPLHLQKRKRTPEDDIEQPTPPTKASRHTNGDEILLDDSDSSDDGFGPSAPSHTVKKPPTSAPKQSIGPSLPPNFTKYQDKKRPPSSPRVAKASPKPSKPIGPARPSVTINRDETPLDESSDTSPAPPPKSIGPTPPPSAAQRRVLGPAPPPADLSQRPTTGPDSGSDAESDSDDGYGPALPSAAESRRAHGPAVPLFARSQPDEPAAPKRDDWMVVPPTSSGYTAPDPTKLKNRKFASGRSAENKPTGGVSSIWTETPEEKARRLANAVLGREDPAMASTAPSGPSKKAHSRRADKSKIKAFTEQTRGRSLVEEHQALRLAGKAVAEGQGGEGKKVIEEEDDPSKRAFDWEKDMKVGGQISGSQRQQLLNKAANFGGRFQTGNYL</sequence>
<feature type="region of interest" description="Disordered" evidence="1">
    <location>
        <begin position="1"/>
        <end position="306"/>
    </location>
</feature>
<feature type="region of interest" description="Disordered" evidence="1">
    <location>
        <begin position="330"/>
        <end position="353"/>
    </location>
</feature>
<feature type="compositionally biased region" description="Acidic residues" evidence="1">
    <location>
        <begin position="41"/>
        <end position="50"/>
    </location>
</feature>
<reference evidence="3" key="1">
    <citation type="journal article" date="2023" name="Mol. Phylogenet. Evol.">
        <title>Genome-scale phylogeny and comparative genomics of the fungal order Sordariales.</title>
        <authorList>
            <person name="Hensen N."/>
            <person name="Bonometti L."/>
            <person name="Westerberg I."/>
            <person name="Brannstrom I.O."/>
            <person name="Guillou S."/>
            <person name="Cros-Aarteil S."/>
            <person name="Calhoun S."/>
            <person name="Haridas S."/>
            <person name="Kuo A."/>
            <person name="Mondo S."/>
            <person name="Pangilinan J."/>
            <person name="Riley R."/>
            <person name="LaButti K."/>
            <person name="Andreopoulos B."/>
            <person name="Lipzen A."/>
            <person name="Chen C."/>
            <person name="Yan M."/>
            <person name="Daum C."/>
            <person name="Ng V."/>
            <person name="Clum A."/>
            <person name="Steindorff A."/>
            <person name="Ohm R.A."/>
            <person name="Martin F."/>
            <person name="Silar P."/>
            <person name="Natvig D.O."/>
            <person name="Lalanne C."/>
            <person name="Gautier V."/>
            <person name="Ament-Velasquez S.L."/>
            <person name="Kruys A."/>
            <person name="Hutchinson M.I."/>
            <person name="Powell A.J."/>
            <person name="Barry K."/>
            <person name="Miller A.N."/>
            <person name="Grigoriev I.V."/>
            <person name="Debuchy R."/>
            <person name="Gladieux P."/>
            <person name="Hiltunen Thoren M."/>
            <person name="Johannesson H."/>
        </authorList>
    </citation>
    <scope>NUCLEOTIDE SEQUENCE</scope>
    <source>
        <strain evidence="3">CBS 955.72</strain>
    </source>
</reference>
<dbReference type="InterPro" id="IPR022226">
    <property type="entry name" value="DUF3752"/>
</dbReference>
<dbReference type="Pfam" id="PF12572">
    <property type="entry name" value="DUF3752"/>
    <property type="match status" value="1"/>
</dbReference>
<evidence type="ECO:0000256" key="1">
    <source>
        <dbReference type="SAM" id="MobiDB-lite"/>
    </source>
</evidence>
<feature type="domain" description="DUF3752" evidence="2">
    <location>
        <begin position="225"/>
        <end position="388"/>
    </location>
</feature>
<dbReference type="AlphaFoldDB" id="A0AAJ0MJB5"/>
<organism evidence="3 4">
    <name type="scientific">Lasiosphaeria hispida</name>
    <dbReference type="NCBI Taxonomy" id="260671"/>
    <lineage>
        <taxon>Eukaryota</taxon>
        <taxon>Fungi</taxon>
        <taxon>Dikarya</taxon>
        <taxon>Ascomycota</taxon>
        <taxon>Pezizomycotina</taxon>
        <taxon>Sordariomycetes</taxon>
        <taxon>Sordariomycetidae</taxon>
        <taxon>Sordariales</taxon>
        <taxon>Lasiosphaeriaceae</taxon>
        <taxon>Lasiosphaeria</taxon>
    </lineage>
</organism>
<feature type="compositionally biased region" description="Basic and acidic residues" evidence="1">
    <location>
        <begin position="340"/>
        <end position="353"/>
    </location>
</feature>
<keyword evidence="4" id="KW-1185">Reference proteome</keyword>
<dbReference type="InterPro" id="IPR046331">
    <property type="entry name" value="GPAM1-like"/>
</dbReference>
<dbReference type="PANTHER" id="PTHR46370">
    <property type="entry name" value="GPALPP MOTIFS-CONTAINING PROTEIN 1"/>
    <property type="match status" value="1"/>
</dbReference>
<comment type="caution">
    <text evidence="3">The sequence shown here is derived from an EMBL/GenBank/DDBJ whole genome shotgun (WGS) entry which is preliminary data.</text>
</comment>
<accession>A0AAJ0MJB5</accession>
<protein>
    <recommendedName>
        <fullName evidence="2">DUF3752 domain-containing protein</fullName>
    </recommendedName>
</protein>
<reference evidence="3" key="2">
    <citation type="submission" date="2023-06" db="EMBL/GenBank/DDBJ databases">
        <authorList>
            <consortium name="Lawrence Berkeley National Laboratory"/>
            <person name="Haridas S."/>
            <person name="Hensen N."/>
            <person name="Bonometti L."/>
            <person name="Westerberg I."/>
            <person name="Brannstrom I.O."/>
            <person name="Guillou S."/>
            <person name="Cros-Aarteil S."/>
            <person name="Calhoun S."/>
            <person name="Kuo A."/>
            <person name="Mondo S."/>
            <person name="Pangilinan J."/>
            <person name="Riley R."/>
            <person name="Labutti K."/>
            <person name="Andreopoulos B."/>
            <person name="Lipzen A."/>
            <person name="Chen C."/>
            <person name="Yanf M."/>
            <person name="Daum C."/>
            <person name="Ng V."/>
            <person name="Clum A."/>
            <person name="Steindorff A."/>
            <person name="Ohm R."/>
            <person name="Martin F."/>
            <person name="Silar P."/>
            <person name="Natvig D."/>
            <person name="Lalanne C."/>
            <person name="Gautier V."/>
            <person name="Ament-Velasquez S.L."/>
            <person name="Kruys A."/>
            <person name="Hutchinson M.I."/>
            <person name="Powell A.J."/>
            <person name="Barry K."/>
            <person name="Miller A.N."/>
            <person name="Grigoriev I.V."/>
            <person name="Debuchy R."/>
            <person name="Gladieux P."/>
            <person name="Thoren M.H."/>
            <person name="Johannesson H."/>
        </authorList>
    </citation>
    <scope>NUCLEOTIDE SEQUENCE</scope>
    <source>
        <strain evidence="3">CBS 955.72</strain>
    </source>
</reference>
<feature type="compositionally biased region" description="Pro residues" evidence="1">
    <location>
        <begin position="132"/>
        <end position="146"/>
    </location>
</feature>
<dbReference type="EMBL" id="JAUIQD010000001">
    <property type="protein sequence ID" value="KAK3362614.1"/>
    <property type="molecule type" value="Genomic_DNA"/>
</dbReference>
<dbReference type="Proteomes" id="UP001275084">
    <property type="component" value="Unassembled WGS sequence"/>
</dbReference>
<evidence type="ECO:0000259" key="2">
    <source>
        <dbReference type="Pfam" id="PF12572"/>
    </source>
</evidence>
<evidence type="ECO:0000313" key="4">
    <source>
        <dbReference type="Proteomes" id="UP001275084"/>
    </source>
</evidence>
<evidence type="ECO:0000313" key="3">
    <source>
        <dbReference type="EMBL" id="KAK3362614.1"/>
    </source>
</evidence>
<dbReference type="PANTHER" id="PTHR46370:SF1">
    <property type="entry name" value="GPALPP MOTIFS-CONTAINING PROTEIN 1"/>
    <property type="match status" value="1"/>
</dbReference>
<proteinExistence type="predicted"/>
<gene>
    <name evidence="3" type="ORF">B0T25DRAFT_524779</name>
</gene>
<name>A0AAJ0MJB5_9PEZI</name>